<organism evidence="2 3">
    <name type="scientific">Artemisia annua</name>
    <name type="common">Sweet wormwood</name>
    <dbReference type="NCBI Taxonomy" id="35608"/>
    <lineage>
        <taxon>Eukaryota</taxon>
        <taxon>Viridiplantae</taxon>
        <taxon>Streptophyta</taxon>
        <taxon>Embryophyta</taxon>
        <taxon>Tracheophyta</taxon>
        <taxon>Spermatophyta</taxon>
        <taxon>Magnoliopsida</taxon>
        <taxon>eudicotyledons</taxon>
        <taxon>Gunneridae</taxon>
        <taxon>Pentapetalae</taxon>
        <taxon>asterids</taxon>
        <taxon>campanulids</taxon>
        <taxon>Asterales</taxon>
        <taxon>Asteraceae</taxon>
        <taxon>Asteroideae</taxon>
        <taxon>Anthemideae</taxon>
        <taxon>Artemisiinae</taxon>
        <taxon>Artemisia</taxon>
    </lineage>
</organism>
<sequence length="704" mass="79377">MECNKDEALRAKELSEGKLIDKDYVGAKQLAQKAEKLFPGLEGLSHLFIVLDVYIASEKKISGELDWYGILGVVPTTDDEAIRQSYRKLILSLHPDKNKSVGAEGAFQLVSQAWMLLSDKIQRKTYDQKRNIRPVYQRVFTETQKSRTSTSATQPTKLVPRSSKSKTFWTSCTKCLMHFEYANAHLNQKILCPNCGEPFCARKSPAPPMRHLATPWPSQTQNQNAKHHVNAKQGPSLNKANVNHVNVKPGPSVNTSTVHNSGQFIRRHEVKVGSVKGDGTTKKRRAAEQSFTVPTSSAYAKVNLGGDKVKTKINHSTRELSQGEIRNMLMKKARNVIHKKLDEWNAENAAKKEVIKKEAVKNEVIKKEAVKNEVIKNEGSKKEGEMTDTGKKYVEQNSVNVSKIENVKTPPKDKMNIDDMDTDVKETEAILMSVPDPDFHDFDMDRNEGSFSENQIWAAYDDDDGMPRYYAMIHTVISKRHFKMQISWLNSKGNAELGPINWVASGFPKTSGDFRTGKQEINKSLNSFSHKIQWTKGKKGVIQIYPRKGDVWALYKNWSPDWNEFTSDEVIHDYKMVVVVEDFNEEKGVKVAPLVKVAGFKSVFHQHSDVKEAWMIPKEEIFRLSHQVPFYMLTGEEAVNVPKGCLELDPAALPLELLKTTAEAKGKAVEDGKSKKSEVKGIITYVRKTGKKPKLQGKEICSTS</sequence>
<dbReference type="CDD" id="cd06257">
    <property type="entry name" value="DnaJ"/>
    <property type="match status" value="1"/>
</dbReference>
<proteinExistence type="predicted"/>
<dbReference type="PRINTS" id="PR00625">
    <property type="entry name" value="JDOMAIN"/>
</dbReference>
<dbReference type="PANTHER" id="PTHR44137">
    <property type="entry name" value="BNAC03G44070D PROTEIN"/>
    <property type="match status" value="1"/>
</dbReference>
<evidence type="ECO:0000313" key="3">
    <source>
        <dbReference type="Proteomes" id="UP000245207"/>
    </source>
</evidence>
<dbReference type="EMBL" id="PKPP01006286">
    <property type="protein sequence ID" value="PWA57022.1"/>
    <property type="molecule type" value="Genomic_DNA"/>
</dbReference>
<dbReference type="InterPro" id="IPR001623">
    <property type="entry name" value="DnaJ_domain"/>
</dbReference>
<dbReference type="PANTHER" id="PTHR44137:SF54">
    <property type="entry name" value="DNAJ DOMAIN, CHAPERONE J-DOMAIN SUPERFAMILY"/>
    <property type="match status" value="1"/>
</dbReference>
<dbReference type="Pfam" id="PF23551">
    <property type="entry name" value="Zn_ribbon_20"/>
    <property type="match status" value="1"/>
</dbReference>
<dbReference type="Proteomes" id="UP000245207">
    <property type="component" value="Unassembled WGS sequence"/>
</dbReference>
<keyword evidence="3" id="KW-1185">Reference proteome</keyword>
<dbReference type="SUPFAM" id="SSF46565">
    <property type="entry name" value="Chaperone J-domain"/>
    <property type="match status" value="1"/>
</dbReference>
<dbReference type="AlphaFoldDB" id="A0A2U1M6X8"/>
<dbReference type="InterPro" id="IPR024593">
    <property type="entry name" value="DUF3444"/>
</dbReference>
<evidence type="ECO:0000259" key="1">
    <source>
        <dbReference type="PROSITE" id="PS50076"/>
    </source>
</evidence>
<evidence type="ECO:0000313" key="2">
    <source>
        <dbReference type="EMBL" id="PWA57022.1"/>
    </source>
</evidence>
<feature type="domain" description="J" evidence="1">
    <location>
        <begin position="66"/>
        <end position="130"/>
    </location>
</feature>
<dbReference type="Gene3D" id="1.10.287.110">
    <property type="entry name" value="DnaJ domain"/>
    <property type="match status" value="1"/>
</dbReference>
<dbReference type="InterPro" id="IPR056988">
    <property type="entry name" value="Zn_ribbon_pln"/>
</dbReference>
<comment type="caution">
    <text evidence="2">The sequence shown here is derived from an EMBL/GenBank/DDBJ whole genome shotgun (WGS) entry which is preliminary data.</text>
</comment>
<gene>
    <name evidence="2" type="ORF">CTI12_AA413500</name>
</gene>
<accession>A0A2U1M6X8</accession>
<dbReference type="Pfam" id="PF11926">
    <property type="entry name" value="DUF3444"/>
    <property type="match status" value="1"/>
</dbReference>
<dbReference type="STRING" id="35608.A0A2U1M6X8"/>
<dbReference type="InterPro" id="IPR036869">
    <property type="entry name" value="J_dom_sf"/>
</dbReference>
<reference evidence="2 3" key="1">
    <citation type="journal article" date="2018" name="Mol. Plant">
        <title>The genome of Artemisia annua provides insight into the evolution of Asteraceae family and artemisinin biosynthesis.</title>
        <authorList>
            <person name="Shen Q."/>
            <person name="Zhang L."/>
            <person name="Liao Z."/>
            <person name="Wang S."/>
            <person name="Yan T."/>
            <person name="Shi P."/>
            <person name="Liu M."/>
            <person name="Fu X."/>
            <person name="Pan Q."/>
            <person name="Wang Y."/>
            <person name="Lv Z."/>
            <person name="Lu X."/>
            <person name="Zhang F."/>
            <person name="Jiang W."/>
            <person name="Ma Y."/>
            <person name="Chen M."/>
            <person name="Hao X."/>
            <person name="Li L."/>
            <person name="Tang Y."/>
            <person name="Lv G."/>
            <person name="Zhou Y."/>
            <person name="Sun X."/>
            <person name="Brodelius P.E."/>
            <person name="Rose J.K.C."/>
            <person name="Tang K."/>
        </authorList>
    </citation>
    <scope>NUCLEOTIDE SEQUENCE [LARGE SCALE GENOMIC DNA]</scope>
    <source>
        <strain evidence="3">cv. Huhao1</strain>
        <tissue evidence="2">Leaf</tissue>
    </source>
</reference>
<dbReference type="SMART" id="SM00271">
    <property type="entry name" value="DnaJ"/>
    <property type="match status" value="1"/>
</dbReference>
<dbReference type="OrthoDB" id="66964at2759"/>
<protein>
    <submittedName>
        <fullName evidence="2">DnaJ domain-containing protein</fullName>
    </submittedName>
</protein>
<dbReference type="PROSITE" id="PS50076">
    <property type="entry name" value="DNAJ_2"/>
    <property type="match status" value="1"/>
</dbReference>
<dbReference type="Pfam" id="PF00226">
    <property type="entry name" value="DnaJ"/>
    <property type="match status" value="1"/>
</dbReference>
<name>A0A2U1M6X8_ARTAN</name>